<gene>
    <name evidence="2" type="ORF">FYL37_10125</name>
</gene>
<sequence>MGLEEKLGETALDLVKNENVQNKVADLFGMLFPYAGIKKKAVDMYIEEIENSDLSTEAKMISLLNAKKTLKKIKNQKNIAEIAKENAKEGTDFSEKSGVSEEWFDRFMESASYVSSEEMQLVWGKILANEFEQPGCTPRNMTRILSEFTQDYAKAFRTLCSMRVLLISVNGDEKIVSANRRNAVVFDQNEEYMRKIGLSFELLNELETLGVIKFDTVAGYAVTDMNEKKVLVYINGNVIETSSHIDETFPIGNVLFTSAGEALSKITEPYTLEGYEDAVIKYLKSNNVTVETESLYNVVVFGERIHVDKKKQ</sequence>
<accession>A0A5S4VDB0</accession>
<evidence type="ECO:0000256" key="1">
    <source>
        <dbReference type="SAM" id="Coils"/>
    </source>
</evidence>
<feature type="coiled-coil region" evidence="1">
    <location>
        <begin position="63"/>
        <end position="90"/>
    </location>
</feature>
<dbReference type="Proteomes" id="UP000324325">
    <property type="component" value="Unassembled WGS sequence"/>
</dbReference>
<proteinExistence type="predicted"/>
<protein>
    <submittedName>
        <fullName evidence="2">DUF2806 domain-containing protein</fullName>
    </submittedName>
</protein>
<name>A0A5S4VDB0_9FIRM</name>
<reference evidence="2 3" key="1">
    <citation type="submission" date="2019-08" db="EMBL/GenBank/DDBJ databases">
        <authorList>
            <person name="Duncan S."/>
            <person name="Walker A."/>
        </authorList>
    </citation>
    <scope>NUCLEOTIDE SEQUENCE [LARGE SCALE GENOMIC DNA]</scope>
    <source>
        <strain evidence="2 3">L2-21</strain>
    </source>
</reference>
<evidence type="ECO:0000313" key="3">
    <source>
        <dbReference type="Proteomes" id="UP000324325"/>
    </source>
</evidence>
<organism evidence="2 3">
    <name type="scientific">Agathobacter rectalis</name>
    <dbReference type="NCBI Taxonomy" id="39491"/>
    <lineage>
        <taxon>Bacteria</taxon>
        <taxon>Bacillati</taxon>
        <taxon>Bacillota</taxon>
        <taxon>Clostridia</taxon>
        <taxon>Lachnospirales</taxon>
        <taxon>Lachnospiraceae</taxon>
        <taxon>Agathobacter</taxon>
    </lineage>
</organism>
<dbReference type="InterPro" id="IPR021254">
    <property type="entry name" value="DUF2806"/>
</dbReference>
<dbReference type="EMBL" id="VSTG01000013">
    <property type="protein sequence ID" value="TYL57098.1"/>
    <property type="molecule type" value="Genomic_DNA"/>
</dbReference>
<evidence type="ECO:0000313" key="2">
    <source>
        <dbReference type="EMBL" id="TYL57098.1"/>
    </source>
</evidence>
<dbReference type="Pfam" id="PF10987">
    <property type="entry name" value="DUF2806"/>
    <property type="match status" value="1"/>
</dbReference>
<comment type="caution">
    <text evidence="2">The sequence shown here is derived from an EMBL/GenBank/DDBJ whole genome shotgun (WGS) entry which is preliminary data.</text>
</comment>
<keyword evidence="1" id="KW-0175">Coiled coil</keyword>
<dbReference type="RefSeq" id="WP_148885344.1">
    <property type="nucleotide sequence ID" value="NZ_DAWDDN010000024.1"/>
</dbReference>
<dbReference type="AlphaFoldDB" id="A0A5S4VDB0"/>
<reference evidence="2 3" key="2">
    <citation type="submission" date="2019-09" db="EMBL/GenBank/DDBJ databases">
        <title>Strain-level analysis of Eubacterium rectale using genomes from metagenomes.</title>
        <authorList>
            <person name="Karcher N."/>
            <person name="Segata N."/>
        </authorList>
    </citation>
    <scope>NUCLEOTIDE SEQUENCE [LARGE SCALE GENOMIC DNA]</scope>
    <source>
        <strain evidence="2 3">L2-21</strain>
    </source>
</reference>